<keyword evidence="2" id="KW-1185">Reference proteome</keyword>
<name>A0ABP7AF28_9ACTN</name>
<dbReference type="RefSeq" id="WP_231488531.1">
    <property type="nucleotide sequence ID" value="NZ_BAAAZO010000011.1"/>
</dbReference>
<evidence type="ECO:0000313" key="1">
    <source>
        <dbReference type="EMBL" id="GAA3631098.1"/>
    </source>
</evidence>
<protein>
    <recommendedName>
        <fullName evidence="3">Polyketide cyclase/dehydrase/lipid transport protein</fullName>
    </recommendedName>
</protein>
<dbReference type="Gene3D" id="3.30.530.20">
    <property type="match status" value="1"/>
</dbReference>
<dbReference type="InterPro" id="IPR023393">
    <property type="entry name" value="START-like_dom_sf"/>
</dbReference>
<organism evidence="1 2">
    <name type="scientific">Kineosporia mesophila</name>
    <dbReference type="NCBI Taxonomy" id="566012"/>
    <lineage>
        <taxon>Bacteria</taxon>
        <taxon>Bacillati</taxon>
        <taxon>Actinomycetota</taxon>
        <taxon>Actinomycetes</taxon>
        <taxon>Kineosporiales</taxon>
        <taxon>Kineosporiaceae</taxon>
        <taxon>Kineosporia</taxon>
    </lineage>
</organism>
<sequence>MITTRVRADGPVDVEVAWLRYLEPERWTTWSPQLRRIEYDFGRLRPGTGGRVFGPLGLWLNFWIEDVDEDARTWTWVVRRGPFSVVLQHGVEPGPRGSRTWLALRGPAPLVLPYLPVARIALGRLVSLSD</sequence>
<evidence type="ECO:0000313" key="2">
    <source>
        <dbReference type="Proteomes" id="UP001501074"/>
    </source>
</evidence>
<proteinExistence type="predicted"/>
<gene>
    <name evidence="1" type="ORF">GCM10022223_56360</name>
</gene>
<dbReference type="Proteomes" id="UP001501074">
    <property type="component" value="Unassembled WGS sequence"/>
</dbReference>
<comment type="caution">
    <text evidence="1">The sequence shown here is derived from an EMBL/GenBank/DDBJ whole genome shotgun (WGS) entry which is preliminary data.</text>
</comment>
<dbReference type="SUPFAM" id="SSF55961">
    <property type="entry name" value="Bet v1-like"/>
    <property type="match status" value="1"/>
</dbReference>
<accession>A0ABP7AF28</accession>
<dbReference type="EMBL" id="BAAAZO010000011">
    <property type="protein sequence ID" value="GAA3631098.1"/>
    <property type="molecule type" value="Genomic_DNA"/>
</dbReference>
<evidence type="ECO:0008006" key="3">
    <source>
        <dbReference type="Google" id="ProtNLM"/>
    </source>
</evidence>
<reference evidence="2" key="1">
    <citation type="journal article" date="2019" name="Int. J. Syst. Evol. Microbiol.">
        <title>The Global Catalogue of Microorganisms (GCM) 10K type strain sequencing project: providing services to taxonomists for standard genome sequencing and annotation.</title>
        <authorList>
            <consortium name="The Broad Institute Genomics Platform"/>
            <consortium name="The Broad Institute Genome Sequencing Center for Infectious Disease"/>
            <person name="Wu L."/>
            <person name="Ma J."/>
        </authorList>
    </citation>
    <scope>NUCLEOTIDE SEQUENCE [LARGE SCALE GENOMIC DNA]</scope>
    <source>
        <strain evidence="2">JCM 16902</strain>
    </source>
</reference>